<comment type="similarity">
    <text evidence="2">Belongs to the AP2/ERF transcription factor family. RAV subfamily.</text>
</comment>
<dbReference type="Pfam" id="PF02362">
    <property type="entry name" value="B3"/>
    <property type="match status" value="1"/>
</dbReference>
<dbReference type="Gene3D" id="3.30.730.10">
    <property type="entry name" value="AP2/ERF domain"/>
    <property type="match status" value="1"/>
</dbReference>
<dbReference type="InterPro" id="IPR015300">
    <property type="entry name" value="DNA-bd_pseudobarrel_sf"/>
</dbReference>
<evidence type="ECO:0000256" key="2">
    <source>
        <dbReference type="ARBA" id="ARBA00009089"/>
    </source>
</evidence>
<organism evidence="9 10">
    <name type="scientific">Malus domestica</name>
    <name type="common">Apple</name>
    <name type="synonym">Pyrus malus</name>
    <dbReference type="NCBI Taxonomy" id="3750"/>
    <lineage>
        <taxon>Eukaryota</taxon>
        <taxon>Viridiplantae</taxon>
        <taxon>Streptophyta</taxon>
        <taxon>Embryophyta</taxon>
        <taxon>Tracheophyta</taxon>
        <taxon>Spermatophyta</taxon>
        <taxon>Magnoliopsida</taxon>
        <taxon>eudicotyledons</taxon>
        <taxon>Gunneridae</taxon>
        <taxon>Pentapetalae</taxon>
        <taxon>rosids</taxon>
        <taxon>fabids</taxon>
        <taxon>Rosales</taxon>
        <taxon>Rosaceae</taxon>
        <taxon>Amygdaloideae</taxon>
        <taxon>Maleae</taxon>
        <taxon>Malus</taxon>
    </lineage>
</organism>
<evidence type="ECO:0000256" key="3">
    <source>
        <dbReference type="ARBA" id="ARBA00023015"/>
    </source>
</evidence>
<feature type="domain" description="TF-B3" evidence="7">
    <location>
        <begin position="157"/>
        <end position="261"/>
    </location>
</feature>
<reference evidence="9 10" key="1">
    <citation type="submission" date="2018-10" db="EMBL/GenBank/DDBJ databases">
        <title>A high-quality apple genome assembly.</title>
        <authorList>
            <person name="Hu J."/>
        </authorList>
    </citation>
    <scope>NUCLEOTIDE SEQUENCE [LARGE SCALE GENOMIC DNA]</scope>
    <source>
        <strain evidence="10">cv. HFTH1</strain>
        <tissue evidence="9">Young leaf</tissue>
    </source>
</reference>
<dbReference type="GO" id="GO:0005634">
    <property type="term" value="C:nucleus"/>
    <property type="evidence" value="ECO:0007669"/>
    <property type="project" value="UniProtKB-SubCell"/>
</dbReference>
<evidence type="ECO:0000259" key="7">
    <source>
        <dbReference type="PROSITE" id="PS50863"/>
    </source>
</evidence>
<dbReference type="Gene3D" id="2.40.330.10">
    <property type="entry name" value="DNA-binding pseudobarrel domain"/>
    <property type="match status" value="1"/>
</dbReference>
<dbReference type="Proteomes" id="UP000290289">
    <property type="component" value="Chromosome 9"/>
</dbReference>
<dbReference type="CDD" id="cd10017">
    <property type="entry name" value="B3_DNA"/>
    <property type="match status" value="1"/>
</dbReference>
<keyword evidence="5" id="KW-0804">Transcription</keyword>
<dbReference type="GO" id="GO:0003700">
    <property type="term" value="F:DNA-binding transcription factor activity"/>
    <property type="evidence" value="ECO:0007669"/>
    <property type="project" value="InterPro"/>
</dbReference>
<name>A0A498J736_MALDO</name>
<dbReference type="PROSITE" id="PS51032">
    <property type="entry name" value="AP2_ERF"/>
    <property type="match status" value="1"/>
</dbReference>
<dbReference type="GO" id="GO:0003677">
    <property type="term" value="F:DNA binding"/>
    <property type="evidence" value="ECO:0007669"/>
    <property type="project" value="UniProtKB-KW"/>
</dbReference>
<feature type="domain" description="AP2/ERF" evidence="8">
    <location>
        <begin position="7"/>
        <end position="79"/>
    </location>
</feature>
<dbReference type="InterPro" id="IPR001471">
    <property type="entry name" value="AP2/ERF_dom"/>
</dbReference>
<accession>A0A498J736</accession>
<evidence type="ECO:0000313" key="10">
    <source>
        <dbReference type="Proteomes" id="UP000290289"/>
    </source>
</evidence>
<evidence type="ECO:0000256" key="5">
    <source>
        <dbReference type="ARBA" id="ARBA00023163"/>
    </source>
</evidence>
<evidence type="ECO:0000313" key="9">
    <source>
        <dbReference type="EMBL" id="RXH90004.1"/>
    </source>
</evidence>
<dbReference type="STRING" id="3750.A0A498J736"/>
<dbReference type="PROSITE" id="PS50863">
    <property type="entry name" value="B3"/>
    <property type="match status" value="1"/>
</dbReference>
<dbReference type="SUPFAM" id="SSF54171">
    <property type="entry name" value="DNA-binding domain"/>
    <property type="match status" value="1"/>
</dbReference>
<proteinExistence type="inferred from homology"/>
<keyword evidence="3" id="KW-0805">Transcription regulation</keyword>
<gene>
    <name evidence="9" type="ORF">DVH24_032361</name>
</gene>
<dbReference type="SMART" id="SM01019">
    <property type="entry name" value="B3"/>
    <property type="match status" value="1"/>
</dbReference>
<evidence type="ECO:0000256" key="6">
    <source>
        <dbReference type="ARBA" id="ARBA00023242"/>
    </source>
</evidence>
<keyword evidence="6" id="KW-0539">Nucleus</keyword>
<keyword evidence="4" id="KW-0238">DNA-binding</keyword>
<dbReference type="SUPFAM" id="SSF101936">
    <property type="entry name" value="DNA-binding pseudobarrel domain"/>
    <property type="match status" value="1"/>
</dbReference>
<comment type="caution">
    <text evidence="9">The sequence shown here is derived from an EMBL/GenBank/DDBJ whole genome shotgun (WGS) entry which is preliminary data.</text>
</comment>
<dbReference type="EMBL" id="RDQH01000335">
    <property type="protein sequence ID" value="RXH90004.1"/>
    <property type="molecule type" value="Genomic_DNA"/>
</dbReference>
<dbReference type="PANTHER" id="PTHR31140">
    <property type="entry name" value="B3 DOMAIN-CONTAINING TRANSCRIPTION FACTOR ABI3"/>
    <property type="match status" value="1"/>
</dbReference>
<dbReference type="SMART" id="SM00380">
    <property type="entry name" value="AP2"/>
    <property type="match status" value="1"/>
</dbReference>
<keyword evidence="10" id="KW-1185">Reference proteome</keyword>
<protein>
    <submittedName>
        <fullName evidence="9">Uncharacterized protein</fullName>
    </submittedName>
</protein>
<dbReference type="InterPro" id="IPR003340">
    <property type="entry name" value="B3_DNA-bd"/>
</dbReference>
<dbReference type="InterPro" id="IPR016177">
    <property type="entry name" value="DNA-bd_dom_sf"/>
</dbReference>
<comment type="subcellular location">
    <subcellularLocation>
        <location evidence="1">Nucleus</location>
    </subcellularLocation>
</comment>
<sequence length="341" mass="38623">MDLMSCWNRSTRDYSTVIGAKAASSNKLPSSSYEGVGAQIYEESHRVWLGTFDDEEEAAKTYNIASLKFRGLDAVTNFSRNQMTPYERDVTQALFLESHSMAEIVDMLRKHSYANELEMYKHKLYNGGALGLDAGGKSIKCHLDLMDTCSSERELLFEKVATPSDVGRLNCMVITKQHAEKHVQVQLSVGFGRGVLLKFEDEVGKGWRFGYCYWRSSQSYVLSKGWIRFVKEKKLKAGDVVRLERSVGEDKKLFIDCRPRNVDVSRIREMHGWVGQSHHSIILNRSPTQPCISLIPDTSTFLGLQSMNSFLSSPTDLSSLTTSPVFNFFSFTKRIHPLLNT</sequence>
<dbReference type="PANTHER" id="PTHR31140:SF124">
    <property type="entry name" value="AP2_ERF AND B3 DOMAIN-CONTAINING TRANSCRIPTION FACTOR RAV1-LIKE"/>
    <property type="match status" value="1"/>
</dbReference>
<dbReference type="CDD" id="cd00018">
    <property type="entry name" value="AP2"/>
    <property type="match status" value="1"/>
</dbReference>
<dbReference type="InterPro" id="IPR044800">
    <property type="entry name" value="LEC2-like"/>
</dbReference>
<evidence type="ECO:0000256" key="4">
    <source>
        <dbReference type="ARBA" id="ARBA00023125"/>
    </source>
</evidence>
<dbReference type="InterPro" id="IPR036955">
    <property type="entry name" value="AP2/ERF_dom_sf"/>
</dbReference>
<evidence type="ECO:0000256" key="1">
    <source>
        <dbReference type="ARBA" id="ARBA00004123"/>
    </source>
</evidence>
<evidence type="ECO:0000259" key="8">
    <source>
        <dbReference type="PROSITE" id="PS51032"/>
    </source>
</evidence>
<dbReference type="AlphaFoldDB" id="A0A498J736"/>